<comment type="similarity">
    <text evidence="2 13">Belongs to the glycosyl hydrolase 28 family.</text>
</comment>
<evidence type="ECO:0000256" key="11">
    <source>
        <dbReference type="ARBA" id="ARBA00034074"/>
    </source>
</evidence>
<accession>A0A364LF10</accession>
<keyword evidence="8" id="KW-1015">Disulfide bond</keyword>
<dbReference type="GO" id="GO:0005576">
    <property type="term" value="C:extracellular region"/>
    <property type="evidence" value="ECO:0007669"/>
    <property type="project" value="UniProtKB-SubCell"/>
</dbReference>
<dbReference type="InterPro" id="IPR006626">
    <property type="entry name" value="PbH1"/>
</dbReference>
<dbReference type="EC" id="3.2.1.15" evidence="3"/>
<dbReference type="AlphaFoldDB" id="A0A364LF10"/>
<dbReference type="PANTHER" id="PTHR31884:SF1">
    <property type="entry name" value="POLYGALACTURONASE"/>
    <property type="match status" value="1"/>
</dbReference>
<comment type="subcellular location">
    <subcellularLocation>
        <location evidence="1">Secreted</location>
    </subcellularLocation>
</comment>
<dbReference type="GO" id="GO:0004650">
    <property type="term" value="F:polygalacturonase activity"/>
    <property type="evidence" value="ECO:0007669"/>
    <property type="project" value="UniProtKB-EC"/>
</dbReference>
<dbReference type="GO" id="GO:0045490">
    <property type="term" value="P:pectin catabolic process"/>
    <property type="evidence" value="ECO:0007669"/>
    <property type="project" value="TreeGrafter"/>
</dbReference>
<comment type="catalytic activity">
    <reaction evidence="11">
        <text>(1,4-alpha-D-galacturonosyl)n+m + H2O = (1,4-alpha-D-galacturonosyl)n + (1,4-alpha-D-galacturonosyl)m.</text>
        <dbReference type="EC" id="3.2.1.15"/>
    </reaction>
</comment>
<keyword evidence="6" id="KW-0677">Repeat</keyword>
<evidence type="ECO:0000256" key="3">
    <source>
        <dbReference type="ARBA" id="ARBA00012736"/>
    </source>
</evidence>
<dbReference type="FunFam" id="2.160.20.10:FF:000002">
    <property type="entry name" value="Endopolygalacturonase D"/>
    <property type="match status" value="1"/>
</dbReference>
<dbReference type="Gene3D" id="2.160.20.10">
    <property type="entry name" value="Single-stranded right-handed beta-helix, Pectin lyase-like"/>
    <property type="match status" value="1"/>
</dbReference>
<evidence type="ECO:0000256" key="8">
    <source>
        <dbReference type="ARBA" id="ARBA00023157"/>
    </source>
</evidence>
<sequence length="372" mass="38270">MARIRSYLVLLLCSAVPIFGAPDPRNNLQERAPCVFSGDTGAASAIANKNKCSTITLDNVFVPAGTTLDLTNLNAGTNVIFQGNTTFGFQQWAGPLISVSGQNIQVSGASGHTIDGQGHRWWDGQGSNGGTTKPKFFFAHGLTGTSQITGLNILNTPEQCFSISGSSGLTISGVTVDDRAGDVGSLGHNTDAFDIGNSDHITITGAIVYNQDDCVAINSGTNIIFSNGYCSGGHGLSVGSVGGRSNNVVDTVHFSNSHVVNSQNGVRIKAVAGATGSIKGVTYDGIILSGISSAGITIRQDYTNKGYTNNPTTDVPITGLTLNNVHGTVDSSATDIVIECGSTSSCSGWTWTSVDVSGGKADVCHNAPANTC</sequence>
<name>A0A364LF10_TALAM</name>
<evidence type="ECO:0000256" key="6">
    <source>
        <dbReference type="ARBA" id="ARBA00022737"/>
    </source>
</evidence>
<dbReference type="InterPro" id="IPR012334">
    <property type="entry name" value="Pectin_lyas_fold"/>
</dbReference>
<dbReference type="RefSeq" id="XP_040738896.1">
    <property type="nucleotide sequence ID" value="XM_040873019.1"/>
</dbReference>
<dbReference type="Pfam" id="PF00295">
    <property type="entry name" value="Glyco_hydro_28"/>
    <property type="match status" value="1"/>
</dbReference>
<dbReference type="PROSITE" id="PS00502">
    <property type="entry name" value="POLYGALACTURONASE"/>
    <property type="match status" value="1"/>
</dbReference>
<reference evidence="15 16" key="1">
    <citation type="journal article" date="2017" name="Biotechnol. Biofuels">
        <title>Differential beta-glucosidase expression as a function of carbon source availability in Talaromyces amestolkiae: a genomic and proteomic approach.</title>
        <authorList>
            <person name="de Eugenio L.I."/>
            <person name="Mendez-Liter J.A."/>
            <person name="Nieto-Dominguez M."/>
            <person name="Alonso L."/>
            <person name="Gil-Munoz J."/>
            <person name="Barriuso J."/>
            <person name="Prieto A."/>
            <person name="Martinez M.J."/>
        </authorList>
    </citation>
    <scope>NUCLEOTIDE SEQUENCE [LARGE SCALE GENOMIC DNA]</scope>
    <source>
        <strain evidence="15 16">CIB</strain>
    </source>
</reference>
<keyword evidence="16" id="KW-1185">Reference proteome</keyword>
<evidence type="ECO:0000256" key="5">
    <source>
        <dbReference type="ARBA" id="ARBA00022729"/>
    </source>
</evidence>
<dbReference type="InterPro" id="IPR000743">
    <property type="entry name" value="Glyco_hydro_28"/>
</dbReference>
<dbReference type="SUPFAM" id="SSF51126">
    <property type="entry name" value="Pectin lyase-like"/>
    <property type="match status" value="1"/>
</dbReference>
<feature type="signal peptide" evidence="14">
    <location>
        <begin position="1"/>
        <end position="20"/>
    </location>
</feature>
<evidence type="ECO:0000256" key="13">
    <source>
        <dbReference type="RuleBase" id="RU361169"/>
    </source>
</evidence>
<dbReference type="OrthoDB" id="1546079at2759"/>
<dbReference type="GeneID" id="63799608"/>
<evidence type="ECO:0000256" key="4">
    <source>
        <dbReference type="ARBA" id="ARBA00022525"/>
    </source>
</evidence>
<dbReference type="GO" id="GO:0071555">
    <property type="term" value="P:cell wall organization"/>
    <property type="evidence" value="ECO:0007669"/>
    <property type="project" value="UniProtKB-KW"/>
</dbReference>
<evidence type="ECO:0000256" key="9">
    <source>
        <dbReference type="ARBA" id="ARBA00023295"/>
    </source>
</evidence>
<feature type="chain" id="PRO_5016943555" description="endo-polygalacturonase" evidence="14">
    <location>
        <begin position="21"/>
        <end position="372"/>
    </location>
</feature>
<keyword evidence="5 14" id="KW-0732">Signal</keyword>
<dbReference type="EMBL" id="MIKG01000062">
    <property type="protein sequence ID" value="RAO74383.1"/>
    <property type="molecule type" value="Genomic_DNA"/>
</dbReference>
<evidence type="ECO:0000256" key="7">
    <source>
        <dbReference type="ARBA" id="ARBA00022801"/>
    </source>
</evidence>
<comment type="caution">
    <text evidence="15">The sequence shown here is derived from an EMBL/GenBank/DDBJ whole genome shotgun (WGS) entry which is preliminary data.</text>
</comment>
<feature type="active site" evidence="12">
    <location>
        <position position="234"/>
    </location>
</feature>
<dbReference type="STRING" id="1196081.A0A364LF10"/>
<proteinExistence type="inferred from homology"/>
<organism evidence="15 16">
    <name type="scientific">Talaromyces amestolkiae</name>
    <dbReference type="NCBI Taxonomy" id="1196081"/>
    <lineage>
        <taxon>Eukaryota</taxon>
        <taxon>Fungi</taxon>
        <taxon>Dikarya</taxon>
        <taxon>Ascomycota</taxon>
        <taxon>Pezizomycotina</taxon>
        <taxon>Eurotiomycetes</taxon>
        <taxon>Eurotiomycetidae</taxon>
        <taxon>Eurotiales</taxon>
        <taxon>Trichocomaceae</taxon>
        <taxon>Talaromyces</taxon>
        <taxon>Talaromyces sect. Talaromyces</taxon>
    </lineage>
</organism>
<keyword evidence="7 13" id="KW-0378">Hydrolase</keyword>
<keyword evidence="9 13" id="KW-0326">Glycosidase</keyword>
<dbReference type="InterPro" id="IPR011050">
    <property type="entry name" value="Pectin_lyase_fold/virulence"/>
</dbReference>
<evidence type="ECO:0000313" key="16">
    <source>
        <dbReference type="Proteomes" id="UP000249363"/>
    </source>
</evidence>
<dbReference type="PANTHER" id="PTHR31884">
    <property type="entry name" value="POLYGALACTURONASE"/>
    <property type="match status" value="1"/>
</dbReference>
<dbReference type="InterPro" id="IPR050434">
    <property type="entry name" value="Glycosyl_hydrlase_28"/>
</dbReference>
<keyword evidence="10" id="KW-0961">Cell wall biogenesis/degradation</keyword>
<gene>
    <name evidence="15" type="ORF">BHQ10_010395</name>
</gene>
<evidence type="ECO:0000313" key="15">
    <source>
        <dbReference type="EMBL" id="RAO74383.1"/>
    </source>
</evidence>
<keyword evidence="4" id="KW-0964">Secreted</keyword>
<evidence type="ECO:0000256" key="1">
    <source>
        <dbReference type="ARBA" id="ARBA00004613"/>
    </source>
</evidence>
<evidence type="ECO:0000256" key="12">
    <source>
        <dbReference type="PROSITE-ProRule" id="PRU10052"/>
    </source>
</evidence>
<protein>
    <recommendedName>
        <fullName evidence="3">endo-polygalacturonase</fullName>
        <ecNumber evidence="3">3.2.1.15</ecNumber>
    </recommendedName>
</protein>
<evidence type="ECO:0000256" key="2">
    <source>
        <dbReference type="ARBA" id="ARBA00008834"/>
    </source>
</evidence>
<dbReference type="SMART" id="SM00710">
    <property type="entry name" value="PbH1"/>
    <property type="match status" value="7"/>
</dbReference>
<evidence type="ECO:0000256" key="10">
    <source>
        <dbReference type="ARBA" id="ARBA00023316"/>
    </source>
</evidence>
<dbReference type="Proteomes" id="UP000249363">
    <property type="component" value="Unassembled WGS sequence"/>
</dbReference>
<evidence type="ECO:0000256" key="14">
    <source>
        <dbReference type="SAM" id="SignalP"/>
    </source>
</evidence>